<name>A0ABV6Y936_9HYPH</name>
<dbReference type="Gene3D" id="3.40.50.12370">
    <property type="match status" value="1"/>
</dbReference>
<reference evidence="3 4" key="1">
    <citation type="submission" date="2024-09" db="EMBL/GenBank/DDBJ databases">
        <title>Nodulacao em especies de Leguminosae Basais da Amazonia e Caracterizacao dos Rizobios e Bacterias Associadas aos Nodulos.</title>
        <authorList>
            <person name="Jambeiro I.C.A."/>
            <person name="Lopes I.S."/>
            <person name="Aguiar E.R.G.R."/>
            <person name="Santos A.F.J."/>
            <person name="Dos Santos J.M.F."/>
            <person name="Gross E."/>
        </authorList>
    </citation>
    <scope>NUCLEOTIDE SEQUENCE [LARGE SCALE GENOMIC DNA]</scope>
    <source>
        <strain evidence="3 4">BRUESC1165</strain>
    </source>
</reference>
<evidence type="ECO:0000256" key="1">
    <source>
        <dbReference type="ARBA" id="ARBA00008791"/>
    </source>
</evidence>
<comment type="similarity">
    <text evidence="1">Belongs to the universal stress protein A family.</text>
</comment>
<proteinExistence type="inferred from homology"/>
<dbReference type="PANTHER" id="PTHR46268">
    <property type="entry name" value="STRESS RESPONSE PROTEIN NHAX"/>
    <property type="match status" value="1"/>
</dbReference>
<feature type="domain" description="UspA" evidence="2">
    <location>
        <begin position="242"/>
        <end position="323"/>
    </location>
</feature>
<evidence type="ECO:0000313" key="3">
    <source>
        <dbReference type="EMBL" id="MFC1457764.1"/>
    </source>
</evidence>
<dbReference type="RefSeq" id="WP_377029974.1">
    <property type="nucleotide sequence ID" value="NZ_JBHOMY010000031.1"/>
</dbReference>
<dbReference type="PRINTS" id="PR01438">
    <property type="entry name" value="UNVRSLSTRESS"/>
</dbReference>
<keyword evidence="4" id="KW-1185">Reference proteome</keyword>
<evidence type="ECO:0000259" key="2">
    <source>
        <dbReference type="Pfam" id="PF00582"/>
    </source>
</evidence>
<organism evidence="3 4">
    <name type="scientific">Microvirga arabica</name>
    <dbReference type="NCBI Taxonomy" id="1128671"/>
    <lineage>
        <taxon>Bacteria</taxon>
        <taxon>Pseudomonadati</taxon>
        <taxon>Pseudomonadota</taxon>
        <taxon>Alphaproteobacteria</taxon>
        <taxon>Hyphomicrobiales</taxon>
        <taxon>Methylobacteriaceae</taxon>
        <taxon>Microvirga</taxon>
    </lineage>
</organism>
<dbReference type="EMBL" id="JBHOMY010000031">
    <property type="protein sequence ID" value="MFC1457764.1"/>
    <property type="molecule type" value="Genomic_DNA"/>
</dbReference>
<dbReference type="CDD" id="cd00293">
    <property type="entry name" value="USP-like"/>
    <property type="match status" value="1"/>
</dbReference>
<accession>A0ABV6Y936</accession>
<dbReference type="Pfam" id="PF00582">
    <property type="entry name" value="Usp"/>
    <property type="match status" value="1"/>
</dbReference>
<dbReference type="InterPro" id="IPR006016">
    <property type="entry name" value="UspA"/>
</dbReference>
<evidence type="ECO:0000313" key="4">
    <source>
        <dbReference type="Proteomes" id="UP001593940"/>
    </source>
</evidence>
<sequence>MFWKLRSPAVFARCLAIDQSISQSKSHNIAIDDPAILPVEASRGAAMIKDIMVHLDGGSEDEFRLEYGQAIAAANQAHLIGVFTNSLPDLSIAMPFDGGAAAVVQAVSDLEEQARQEGNAAAKRLTERLTSLQATSELRRFDEIPGTMPIRVAEQARYADLFVTTRPYGAGDEPVWLDLIEAVLFGSGRGLMIVPPGWHNHGPIQTVLVAWNGSREAARALSEGLSFIEKATRVAVLMIGPQTGAEAGSEIKAHLNRHGIVSEVITVESEGRRVADIVLEEAESVSADLIVMGGYGHTRLREQIFGGATLDMLTLADRPVLMAH</sequence>
<protein>
    <submittedName>
        <fullName evidence="3">Universal stress protein</fullName>
    </submittedName>
</protein>
<gene>
    <name evidence="3" type="ORF">ACETIH_13720</name>
</gene>
<dbReference type="InterPro" id="IPR006015">
    <property type="entry name" value="Universal_stress_UspA"/>
</dbReference>
<dbReference type="SUPFAM" id="SSF52402">
    <property type="entry name" value="Adenine nucleotide alpha hydrolases-like"/>
    <property type="match status" value="2"/>
</dbReference>
<dbReference type="PANTHER" id="PTHR46268:SF15">
    <property type="entry name" value="UNIVERSAL STRESS PROTEIN HP_0031"/>
    <property type="match status" value="1"/>
</dbReference>
<comment type="caution">
    <text evidence="3">The sequence shown here is derived from an EMBL/GenBank/DDBJ whole genome shotgun (WGS) entry which is preliminary data.</text>
</comment>
<dbReference type="Proteomes" id="UP001593940">
    <property type="component" value="Unassembled WGS sequence"/>
</dbReference>